<dbReference type="STRING" id="155865.SAMN05216515_12023"/>
<evidence type="ECO:0000313" key="15">
    <source>
        <dbReference type="Proteomes" id="UP000198817"/>
    </source>
</evidence>
<dbReference type="EMBL" id="FPBT01000019">
    <property type="protein sequence ID" value="SFU61156.1"/>
    <property type="molecule type" value="Genomic_DNA"/>
</dbReference>
<keyword evidence="15" id="KW-1185">Reference proteome</keyword>
<evidence type="ECO:0000256" key="6">
    <source>
        <dbReference type="ARBA" id="ARBA00022449"/>
    </source>
</evidence>
<dbReference type="GO" id="GO:0015297">
    <property type="term" value="F:antiporter activity"/>
    <property type="evidence" value="ECO:0007669"/>
    <property type="project" value="UniProtKB-KW"/>
</dbReference>
<dbReference type="NCBIfam" id="TIGR00797">
    <property type="entry name" value="matE"/>
    <property type="match status" value="1"/>
</dbReference>
<evidence type="ECO:0000256" key="10">
    <source>
        <dbReference type="ARBA" id="ARBA00023065"/>
    </source>
</evidence>
<dbReference type="OrthoDB" id="9776324at2"/>
<dbReference type="InterPro" id="IPR002528">
    <property type="entry name" value="MATE_fam"/>
</dbReference>
<dbReference type="PIRSF" id="PIRSF006603">
    <property type="entry name" value="DinF"/>
    <property type="match status" value="1"/>
</dbReference>
<dbReference type="InterPro" id="IPR048279">
    <property type="entry name" value="MdtK-like"/>
</dbReference>
<evidence type="ECO:0000256" key="4">
    <source>
        <dbReference type="ARBA" id="ARBA00020268"/>
    </source>
</evidence>
<name>A0A1I7HL71_9FIRM</name>
<evidence type="ECO:0000256" key="3">
    <source>
        <dbReference type="ARBA" id="ARBA00010199"/>
    </source>
</evidence>
<feature type="transmembrane region" description="Helical" evidence="13">
    <location>
        <begin position="397"/>
        <end position="419"/>
    </location>
</feature>
<feature type="transmembrane region" description="Helical" evidence="13">
    <location>
        <begin position="144"/>
        <end position="164"/>
    </location>
</feature>
<keyword evidence="5" id="KW-0813">Transport</keyword>
<feature type="transmembrane region" description="Helical" evidence="13">
    <location>
        <begin position="431"/>
        <end position="452"/>
    </location>
</feature>
<keyword evidence="10" id="KW-0406">Ion transport</keyword>
<feature type="transmembrane region" description="Helical" evidence="13">
    <location>
        <begin position="176"/>
        <end position="200"/>
    </location>
</feature>
<accession>A0A1I7HL71</accession>
<evidence type="ECO:0000256" key="2">
    <source>
        <dbReference type="ARBA" id="ARBA00004651"/>
    </source>
</evidence>
<evidence type="ECO:0000256" key="8">
    <source>
        <dbReference type="ARBA" id="ARBA00022692"/>
    </source>
</evidence>
<gene>
    <name evidence="14" type="ORF">SAMN05216508_1191</name>
</gene>
<keyword evidence="8 13" id="KW-0812">Transmembrane</keyword>
<evidence type="ECO:0000256" key="7">
    <source>
        <dbReference type="ARBA" id="ARBA00022475"/>
    </source>
</evidence>
<dbReference type="PANTHER" id="PTHR43298:SF2">
    <property type="entry name" value="FMN_FAD EXPORTER YEEO-RELATED"/>
    <property type="match status" value="1"/>
</dbReference>
<evidence type="ECO:0000256" key="1">
    <source>
        <dbReference type="ARBA" id="ARBA00003408"/>
    </source>
</evidence>
<dbReference type="GO" id="GO:0005886">
    <property type="term" value="C:plasma membrane"/>
    <property type="evidence" value="ECO:0007669"/>
    <property type="project" value="UniProtKB-SubCell"/>
</dbReference>
<feature type="transmembrane region" description="Helical" evidence="13">
    <location>
        <begin position="249"/>
        <end position="274"/>
    </location>
</feature>
<evidence type="ECO:0000256" key="9">
    <source>
        <dbReference type="ARBA" id="ARBA00022989"/>
    </source>
</evidence>
<evidence type="ECO:0000256" key="13">
    <source>
        <dbReference type="SAM" id="Phobius"/>
    </source>
</evidence>
<dbReference type="GO" id="GO:0042910">
    <property type="term" value="F:xenobiotic transmembrane transporter activity"/>
    <property type="evidence" value="ECO:0007669"/>
    <property type="project" value="InterPro"/>
</dbReference>
<dbReference type="GO" id="GO:0006811">
    <property type="term" value="P:monoatomic ion transport"/>
    <property type="evidence" value="ECO:0007669"/>
    <property type="project" value="UniProtKB-KW"/>
</dbReference>
<protein>
    <recommendedName>
        <fullName evidence="4">Probable multidrug resistance protein NorM</fullName>
    </recommendedName>
    <alternativeName>
        <fullName evidence="12">Multidrug-efflux transporter</fullName>
    </alternativeName>
</protein>
<organism evidence="14 15">
    <name type="scientific">Eubacterium pyruvativorans</name>
    <dbReference type="NCBI Taxonomy" id="155865"/>
    <lineage>
        <taxon>Bacteria</taxon>
        <taxon>Bacillati</taxon>
        <taxon>Bacillota</taxon>
        <taxon>Clostridia</taxon>
        <taxon>Eubacteriales</taxon>
        <taxon>Eubacteriaceae</taxon>
        <taxon>Eubacterium</taxon>
    </lineage>
</organism>
<dbReference type="CDD" id="cd13138">
    <property type="entry name" value="MATE_yoeA_like"/>
    <property type="match status" value="1"/>
</dbReference>
<dbReference type="RefSeq" id="WP_090471596.1">
    <property type="nucleotide sequence ID" value="NZ_FOWF01000020.1"/>
</dbReference>
<evidence type="ECO:0000256" key="5">
    <source>
        <dbReference type="ARBA" id="ARBA00022448"/>
    </source>
</evidence>
<comment type="subcellular location">
    <subcellularLocation>
        <location evidence="2">Cell membrane</location>
        <topology evidence="2">Multi-pass membrane protein</topology>
    </subcellularLocation>
</comment>
<dbReference type="InterPro" id="IPR050222">
    <property type="entry name" value="MATE_MdtK"/>
</dbReference>
<keyword evidence="6" id="KW-0050">Antiport</keyword>
<feature type="transmembrane region" description="Helical" evidence="13">
    <location>
        <begin position="110"/>
        <end position="132"/>
    </location>
</feature>
<dbReference type="PANTHER" id="PTHR43298">
    <property type="entry name" value="MULTIDRUG RESISTANCE PROTEIN NORM-RELATED"/>
    <property type="match status" value="1"/>
</dbReference>
<feature type="transmembrane region" description="Helical" evidence="13">
    <location>
        <begin position="206"/>
        <end position="228"/>
    </location>
</feature>
<dbReference type="AlphaFoldDB" id="A0A1I7HL71"/>
<dbReference type="Pfam" id="PF01554">
    <property type="entry name" value="MatE"/>
    <property type="match status" value="2"/>
</dbReference>
<sequence length="475" mass="52088">MNEKNLKTENHRKRRDLDMLHGSLWDKLLMFALPLAAGSMLQQLFNSADIAVIGRFVGKHAMAAVGSNGPIISLLVNFFVGLSIGANAVIAQSIGRNDRKRVTEAVHTSIVIAVLGGVITGSVGFIFVRPILELMAVPGSVAPLAAVYLRIYFAGMPFIMLYNFEASIFRSRGDTRTPLIVLILAGSMNVALNLVFVVGLHRNVDGVAIATVISNIFSSMTLLVLLVRDKTWIHVDIRRLRIYRSVMGRILKIGMPAGVQGIVFSISNTIVQAAVNSLGADIMAGSSAGYNLEIFEYFMLNAFGQAAVTFIGQNYGAGDLDRCRRVTRDAMTEIMILTVIVSFLMVHFSADLLGIFSKDPAVIRYGQIRVRAILTIYILDAFIEVMSGIMRGYGYSVIPAAISVIGICGVRISWVFLVFPHFRTLGNLLSVYPISWAVTSAVLVIAYFRMMVHLRRSHSLRRETCATCEVSVKDD</sequence>
<evidence type="ECO:0000313" key="14">
    <source>
        <dbReference type="EMBL" id="SFU61156.1"/>
    </source>
</evidence>
<dbReference type="Proteomes" id="UP000198817">
    <property type="component" value="Unassembled WGS sequence"/>
</dbReference>
<proteinExistence type="inferred from homology"/>
<keyword evidence="9 13" id="KW-1133">Transmembrane helix</keyword>
<comment type="similarity">
    <text evidence="3">Belongs to the multi antimicrobial extrusion (MATE) (TC 2.A.66.1) family.</text>
</comment>
<keyword evidence="11 13" id="KW-0472">Membrane</keyword>
<comment type="function">
    <text evidence="1">Multidrug efflux pump.</text>
</comment>
<feature type="transmembrane region" description="Helical" evidence="13">
    <location>
        <begin position="334"/>
        <end position="356"/>
    </location>
</feature>
<evidence type="ECO:0000256" key="11">
    <source>
        <dbReference type="ARBA" id="ARBA00023136"/>
    </source>
</evidence>
<evidence type="ECO:0000256" key="12">
    <source>
        <dbReference type="ARBA" id="ARBA00031636"/>
    </source>
</evidence>
<feature type="transmembrane region" description="Helical" evidence="13">
    <location>
        <begin position="71"/>
        <end position="90"/>
    </location>
</feature>
<keyword evidence="7" id="KW-1003">Cell membrane</keyword>
<reference evidence="14 15" key="1">
    <citation type="submission" date="2016-10" db="EMBL/GenBank/DDBJ databases">
        <authorList>
            <person name="de Groot N.N."/>
        </authorList>
    </citation>
    <scope>NUCLEOTIDE SEQUENCE [LARGE SCALE GENOMIC DNA]</scope>
    <source>
        <strain evidence="14 15">KHGC13</strain>
    </source>
</reference>